<comment type="caution">
    <text evidence="1">The sequence shown here is derived from an EMBL/GenBank/DDBJ whole genome shotgun (WGS) entry which is preliminary data.</text>
</comment>
<proteinExistence type="predicted"/>
<dbReference type="PANTHER" id="PTHR11439">
    <property type="entry name" value="GAG-POL-RELATED RETROTRANSPOSON"/>
    <property type="match status" value="1"/>
</dbReference>
<dbReference type="AlphaFoldDB" id="A0AAV0FDY7"/>
<keyword evidence="2" id="KW-1185">Reference proteome</keyword>
<name>A0AAV0FDY7_9ASTE</name>
<organism evidence="1 2">
    <name type="scientific">Cuscuta epithymum</name>
    <dbReference type="NCBI Taxonomy" id="186058"/>
    <lineage>
        <taxon>Eukaryota</taxon>
        <taxon>Viridiplantae</taxon>
        <taxon>Streptophyta</taxon>
        <taxon>Embryophyta</taxon>
        <taxon>Tracheophyta</taxon>
        <taxon>Spermatophyta</taxon>
        <taxon>Magnoliopsida</taxon>
        <taxon>eudicotyledons</taxon>
        <taxon>Gunneridae</taxon>
        <taxon>Pentapetalae</taxon>
        <taxon>asterids</taxon>
        <taxon>lamiids</taxon>
        <taxon>Solanales</taxon>
        <taxon>Convolvulaceae</taxon>
        <taxon>Cuscuteae</taxon>
        <taxon>Cuscuta</taxon>
        <taxon>Cuscuta subgen. Cuscuta</taxon>
    </lineage>
</organism>
<dbReference type="PANTHER" id="PTHR11439:SF489">
    <property type="entry name" value="RNA-DIRECTED DNA POLYMERASE"/>
    <property type="match status" value="1"/>
</dbReference>
<dbReference type="EMBL" id="CAMAPF010000977">
    <property type="protein sequence ID" value="CAH9133731.1"/>
    <property type="molecule type" value="Genomic_DNA"/>
</dbReference>
<sequence length="103" mass="11410">MTTCNGVTTPLAATSKLSLHSSSPLVNPEEYRSVVGSLQCLALTRLDLSYTVNKLSQFLHKPKTDHWEATKRVLSYLRHTADHGQPLIMPLPFSLLACLFDAD</sequence>
<accession>A0AAV0FDY7</accession>
<reference evidence="1" key="1">
    <citation type="submission" date="2022-07" db="EMBL/GenBank/DDBJ databases">
        <authorList>
            <person name="Macas J."/>
            <person name="Novak P."/>
            <person name="Neumann P."/>
        </authorList>
    </citation>
    <scope>NUCLEOTIDE SEQUENCE</scope>
</reference>
<protein>
    <submittedName>
        <fullName evidence="1">Uncharacterized protein</fullName>
    </submittedName>
</protein>
<evidence type="ECO:0000313" key="2">
    <source>
        <dbReference type="Proteomes" id="UP001152523"/>
    </source>
</evidence>
<evidence type="ECO:0000313" key="1">
    <source>
        <dbReference type="EMBL" id="CAH9133731.1"/>
    </source>
</evidence>
<dbReference type="Proteomes" id="UP001152523">
    <property type="component" value="Unassembled WGS sequence"/>
</dbReference>
<gene>
    <name evidence="1" type="ORF">CEPIT_LOCUS33170</name>
</gene>